<evidence type="ECO:0000313" key="3">
    <source>
        <dbReference type="Proteomes" id="UP000216207"/>
    </source>
</evidence>
<gene>
    <name evidence="2" type="ORF">CHH72_14820</name>
</gene>
<comment type="caution">
    <text evidence="2">The sequence shown here is derived from an EMBL/GenBank/DDBJ whole genome shotgun (WGS) entry which is preliminary data.</text>
</comment>
<sequence>MNVFWFYLKRNFFMLLPVNTIIFLLLFTGVILLKALQVRIGEPFGIQALTAAGALFFVFVFVLCLAIAVEAIWKEWRKRTQYDWYAMPGSIHVKLASKILAVLGWQYIQMVLAFSLFLVMTLWTSGVESATRMIKGFEMLPVFGWEYLWALFISPISGILVVFLLLFLLLGIPRSWKKVGIIAVYIVLVWVFYPYISIKFEATTTVPYDSNPIVLFSQTSPWQMLIDTLVVVFVYMGVSVFLTRKLEL</sequence>
<accession>A0A268NX54</accession>
<keyword evidence="1" id="KW-1133">Transmembrane helix</keyword>
<feature type="transmembrane region" description="Helical" evidence="1">
    <location>
        <begin position="179"/>
        <end position="196"/>
    </location>
</feature>
<feature type="transmembrane region" description="Helical" evidence="1">
    <location>
        <begin position="44"/>
        <end position="69"/>
    </location>
</feature>
<evidence type="ECO:0000313" key="2">
    <source>
        <dbReference type="EMBL" id="PAE88117.1"/>
    </source>
</evidence>
<dbReference type="RefSeq" id="WP_095236140.1">
    <property type="nucleotide sequence ID" value="NZ_JAUPFF010000006.1"/>
</dbReference>
<protein>
    <submittedName>
        <fullName evidence="2">Uncharacterized protein</fullName>
    </submittedName>
</protein>
<keyword evidence="1" id="KW-0812">Transmembrane</keyword>
<feature type="transmembrane region" description="Helical" evidence="1">
    <location>
        <begin position="222"/>
        <end position="242"/>
    </location>
</feature>
<proteinExistence type="predicted"/>
<organism evidence="2 3">
    <name type="scientific">Shouchella clausii</name>
    <name type="common">Alkalihalobacillus clausii</name>
    <dbReference type="NCBI Taxonomy" id="79880"/>
    <lineage>
        <taxon>Bacteria</taxon>
        <taxon>Bacillati</taxon>
        <taxon>Bacillota</taxon>
        <taxon>Bacilli</taxon>
        <taxon>Bacillales</taxon>
        <taxon>Bacillaceae</taxon>
        <taxon>Shouchella</taxon>
    </lineage>
</organism>
<feature type="transmembrane region" description="Helical" evidence="1">
    <location>
        <begin position="107"/>
        <end position="127"/>
    </location>
</feature>
<reference evidence="2 3" key="1">
    <citation type="submission" date="2017-07" db="EMBL/GenBank/DDBJ databases">
        <title>Isolation and whole genome analysis of endospore-forming bacteria from heroin.</title>
        <authorList>
            <person name="Kalinowski J."/>
            <person name="Ahrens B."/>
            <person name="Al-Dilaimi A."/>
            <person name="Winkler A."/>
            <person name="Wibberg D."/>
            <person name="Schleenbecker U."/>
            <person name="Ruckert C."/>
            <person name="Wolfel R."/>
            <person name="Grass G."/>
        </authorList>
    </citation>
    <scope>NUCLEOTIDE SEQUENCE [LARGE SCALE GENOMIC DNA]</scope>
    <source>
        <strain evidence="2 3">7539</strain>
    </source>
</reference>
<name>A0A268NX54_SHOCL</name>
<evidence type="ECO:0000256" key="1">
    <source>
        <dbReference type="SAM" id="Phobius"/>
    </source>
</evidence>
<dbReference type="AlphaFoldDB" id="A0A268NX54"/>
<keyword evidence="1" id="KW-0472">Membrane</keyword>
<dbReference type="EMBL" id="NPCC01000023">
    <property type="protein sequence ID" value="PAE88117.1"/>
    <property type="molecule type" value="Genomic_DNA"/>
</dbReference>
<dbReference type="Proteomes" id="UP000216207">
    <property type="component" value="Unassembled WGS sequence"/>
</dbReference>
<feature type="transmembrane region" description="Helical" evidence="1">
    <location>
        <begin position="12"/>
        <end position="32"/>
    </location>
</feature>
<feature type="transmembrane region" description="Helical" evidence="1">
    <location>
        <begin position="147"/>
        <end position="172"/>
    </location>
</feature>